<dbReference type="EMBL" id="KL198006">
    <property type="protein sequence ID" value="KDQ31459.1"/>
    <property type="molecule type" value="Genomic_DNA"/>
</dbReference>
<sequence>MLHISRATNLTATTGPPYLQIHVGLYITSVLDAIQRALRFSKASRLPRTWKEDWNKSKESSKTRIPAQDVLLALACDMPSVVLHSPTLYTPMDVKDPKFFRSGIQLDHPGAGGPVMQIISATLASNLERTYRVILQVTGHMIQTDIYLKLARTPANRLELLHEYGICQHLARNGISGIPDVIGCFSYTEKVDANQIRILAMLSLGAGMPITHDDRAIPTIAKMGLSDAFIPLLQQIHDAGYLYGGICSGHLLVNGRKTTMVSFGNASTHSPEGAAMEMQHLRSLLRRGHKRQRCHLFGDMEQVVVIEHTPLLRNHAKVFVSLMLHVPAFVGMLEESIIEHVLYDEHNGSSQFIIQLKHTQDPSEFVYSWLQHLPDKLQKALRANTYRIT</sequence>
<dbReference type="InParanoid" id="A0A067NU77"/>
<reference evidence="2" key="1">
    <citation type="journal article" date="2014" name="Proc. Natl. Acad. Sci. U.S.A.">
        <title>Extensive sampling of basidiomycete genomes demonstrates inadequacy of the white-rot/brown-rot paradigm for wood decay fungi.</title>
        <authorList>
            <person name="Riley R."/>
            <person name="Salamov A.A."/>
            <person name="Brown D.W."/>
            <person name="Nagy L.G."/>
            <person name="Floudas D."/>
            <person name="Held B.W."/>
            <person name="Levasseur A."/>
            <person name="Lombard V."/>
            <person name="Morin E."/>
            <person name="Otillar R."/>
            <person name="Lindquist E.A."/>
            <person name="Sun H."/>
            <person name="LaButti K.M."/>
            <person name="Schmutz J."/>
            <person name="Jabbour D."/>
            <person name="Luo H."/>
            <person name="Baker S.E."/>
            <person name="Pisabarro A.G."/>
            <person name="Walton J.D."/>
            <person name="Blanchette R.A."/>
            <person name="Henrissat B."/>
            <person name="Martin F."/>
            <person name="Cullen D."/>
            <person name="Hibbett D.S."/>
            <person name="Grigoriev I.V."/>
        </authorList>
    </citation>
    <scope>NUCLEOTIDE SEQUENCE [LARGE SCALE GENOMIC DNA]</scope>
    <source>
        <strain evidence="2">PC15</strain>
    </source>
</reference>
<accession>A0A067NU77</accession>
<dbReference type="VEuPathDB" id="FungiDB:PLEOSDRAFT_166648"/>
<dbReference type="Proteomes" id="UP000027073">
    <property type="component" value="Unassembled WGS sequence"/>
</dbReference>
<gene>
    <name evidence="1" type="ORF">PLEOSDRAFT_166648</name>
</gene>
<protein>
    <recommendedName>
        <fullName evidence="3">Protein kinase domain-containing protein</fullName>
    </recommendedName>
</protein>
<dbReference type="HOGENOM" id="CLU_710028_0_0_1"/>
<evidence type="ECO:0008006" key="3">
    <source>
        <dbReference type="Google" id="ProtNLM"/>
    </source>
</evidence>
<organism evidence="1 2">
    <name type="scientific">Pleurotus ostreatus (strain PC15)</name>
    <name type="common">Oyster mushroom</name>
    <dbReference type="NCBI Taxonomy" id="1137138"/>
    <lineage>
        <taxon>Eukaryota</taxon>
        <taxon>Fungi</taxon>
        <taxon>Dikarya</taxon>
        <taxon>Basidiomycota</taxon>
        <taxon>Agaricomycotina</taxon>
        <taxon>Agaricomycetes</taxon>
        <taxon>Agaricomycetidae</taxon>
        <taxon>Agaricales</taxon>
        <taxon>Pleurotineae</taxon>
        <taxon>Pleurotaceae</taxon>
        <taxon>Pleurotus</taxon>
    </lineage>
</organism>
<evidence type="ECO:0000313" key="1">
    <source>
        <dbReference type="EMBL" id="KDQ31459.1"/>
    </source>
</evidence>
<proteinExistence type="predicted"/>
<name>A0A067NU77_PLEO1</name>
<dbReference type="AlphaFoldDB" id="A0A067NU77"/>
<evidence type="ECO:0000313" key="2">
    <source>
        <dbReference type="Proteomes" id="UP000027073"/>
    </source>
</evidence>